<dbReference type="NCBIfam" id="NF001808">
    <property type="entry name" value="PRK00522.1"/>
    <property type="match status" value="1"/>
</dbReference>
<evidence type="ECO:0000256" key="6">
    <source>
        <dbReference type="HAMAP-Rule" id="MF_00269"/>
    </source>
</evidence>
<feature type="disulfide bond" description="Redox-active" evidence="6">
    <location>
        <begin position="60"/>
        <end position="94"/>
    </location>
</feature>
<dbReference type="Gene3D" id="3.40.30.10">
    <property type="entry name" value="Glutaredoxin"/>
    <property type="match status" value="1"/>
</dbReference>
<dbReference type="Pfam" id="PF08534">
    <property type="entry name" value="Redoxin"/>
    <property type="match status" value="1"/>
</dbReference>
<comment type="caution">
    <text evidence="8">The sequence shown here is derived from an EMBL/GenBank/DDBJ whole genome shotgun (WGS) entry which is preliminary data.</text>
</comment>
<dbReference type="SUPFAM" id="SSF52833">
    <property type="entry name" value="Thioredoxin-like"/>
    <property type="match status" value="1"/>
</dbReference>
<evidence type="ECO:0000256" key="4">
    <source>
        <dbReference type="ARBA" id="ARBA00023157"/>
    </source>
</evidence>
<comment type="function">
    <text evidence="6">Thiol-specific peroxidase that catalyzes the reduction of hydrogen peroxide and organic hydroperoxides to water and alcohols, respectively. Plays a role in cell protection against oxidative stress by detoxifying peroxides.</text>
</comment>
<comment type="catalytic activity">
    <reaction evidence="6">
        <text>a hydroperoxide + [thioredoxin]-dithiol = an alcohol + [thioredoxin]-disulfide + H2O</text>
        <dbReference type="Rhea" id="RHEA:62620"/>
        <dbReference type="Rhea" id="RHEA-COMP:10698"/>
        <dbReference type="Rhea" id="RHEA-COMP:10700"/>
        <dbReference type="ChEBI" id="CHEBI:15377"/>
        <dbReference type="ChEBI" id="CHEBI:29950"/>
        <dbReference type="ChEBI" id="CHEBI:30879"/>
        <dbReference type="ChEBI" id="CHEBI:35924"/>
        <dbReference type="ChEBI" id="CHEBI:50058"/>
        <dbReference type="EC" id="1.11.1.24"/>
    </reaction>
</comment>
<dbReference type="InterPro" id="IPR036249">
    <property type="entry name" value="Thioredoxin-like_sf"/>
</dbReference>
<dbReference type="HAMAP" id="MF_00269">
    <property type="entry name" value="Tpx"/>
    <property type="match status" value="1"/>
</dbReference>
<keyword evidence="1 6" id="KW-0575">Peroxidase</keyword>
<reference evidence="8 9" key="1">
    <citation type="submission" date="2024-06" db="EMBL/GenBank/DDBJ databases">
        <authorList>
            <person name="Kaempfer P."/>
            <person name="Viver T."/>
        </authorList>
    </citation>
    <scope>NUCLEOTIDE SEQUENCE [LARGE SCALE GENOMIC DNA]</scope>
    <source>
        <strain evidence="8 9">ST-75</strain>
    </source>
</reference>
<evidence type="ECO:0000313" key="9">
    <source>
        <dbReference type="Proteomes" id="UP001629059"/>
    </source>
</evidence>
<keyword evidence="4 6" id="KW-1015">Disulfide bond</keyword>
<dbReference type="InterPro" id="IPR018219">
    <property type="entry name" value="Tpx_CS"/>
</dbReference>
<evidence type="ECO:0000256" key="3">
    <source>
        <dbReference type="ARBA" id="ARBA00023002"/>
    </source>
</evidence>
<evidence type="ECO:0000259" key="7">
    <source>
        <dbReference type="PROSITE" id="PS51352"/>
    </source>
</evidence>
<dbReference type="GO" id="GO:0004601">
    <property type="term" value="F:peroxidase activity"/>
    <property type="evidence" value="ECO:0007669"/>
    <property type="project" value="UniProtKB-KW"/>
</dbReference>
<dbReference type="PROSITE" id="PS01265">
    <property type="entry name" value="TPX"/>
    <property type="match status" value="1"/>
</dbReference>
<dbReference type="PROSITE" id="PS51352">
    <property type="entry name" value="THIOREDOXIN_2"/>
    <property type="match status" value="1"/>
</dbReference>
<dbReference type="PANTHER" id="PTHR43110:SF1">
    <property type="entry name" value="THIOL PEROXIDASE"/>
    <property type="match status" value="1"/>
</dbReference>
<keyword evidence="2 6" id="KW-0049">Antioxidant</keyword>
<comment type="subunit">
    <text evidence="6">Homodimer.</text>
</comment>
<organism evidence="8 9">
    <name type="scientific">Flavobacterium rhizophilum</name>
    <dbReference type="NCBI Taxonomy" id="3163296"/>
    <lineage>
        <taxon>Bacteria</taxon>
        <taxon>Pseudomonadati</taxon>
        <taxon>Bacteroidota</taxon>
        <taxon>Flavobacteriia</taxon>
        <taxon>Flavobacteriales</taxon>
        <taxon>Flavobacteriaceae</taxon>
        <taxon>Flavobacterium</taxon>
    </lineage>
</organism>
<name>A0ABW8Y891_9FLAO</name>
<feature type="active site" description="Cysteine sulfenic acid (-SOH) intermediate" evidence="6">
    <location>
        <position position="60"/>
    </location>
</feature>
<comment type="similarity">
    <text evidence="6">Belongs to the peroxiredoxin family. Tpx subfamily.</text>
</comment>
<dbReference type="InterPro" id="IPR013740">
    <property type="entry name" value="Redoxin"/>
</dbReference>
<gene>
    <name evidence="6 8" type="primary">tpx</name>
    <name evidence="8" type="ORF">ABS768_00910</name>
</gene>
<dbReference type="RefSeq" id="WP_408073016.1">
    <property type="nucleotide sequence ID" value="NZ_JBELQB010000001.1"/>
</dbReference>
<evidence type="ECO:0000256" key="5">
    <source>
        <dbReference type="ARBA" id="ARBA00023284"/>
    </source>
</evidence>
<feature type="domain" description="Thioredoxin" evidence="7">
    <location>
        <begin position="18"/>
        <end position="165"/>
    </location>
</feature>
<dbReference type="Proteomes" id="UP001629059">
    <property type="component" value="Unassembled WGS sequence"/>
</dbReference>
<evidence type="ECO:0000256" key="2">
    <source>
        <dbReference type="ARBA" id="ARBA00022862"/>
    </source>
</evidence>
<dbReference type="InterPro" id="IPR002065">
    <property type="entry name" value="TPX"/>
</dbReference>
<protein>
    <recommendedName>
        <fullName evidence="6">Thiol peroxidase</fullName>
        <shortName evidence="6">Tpx</shortName>
        <ecNumber evidence="6">1.11.1.24</ecNumber>
    </recommendedName>
    <alternativeName>
        <fullName evidence="6">Peroxiredoxin tpx</fullName>
        <shortName evidence="6">Prx</shortName>
    </alternativeName>
    <alternativeName>
        <fullName evidence="6">Thioredoxin peroxidase</fullName>
    </alternativeName>
    <alternativeName>
        <fullName evidence="6">Thioredoxin-dependent peroxiredoxin</fullName>
    </alternativeName>
</protein>
<evidence type="ECO:0000313" key="8">
    <source>
        <dbReference type="EMBL" id="MFL9836037.1"/>
    </source>
</evidence>
<proteinExistence type="inferred from homology"/>
<accession>A0ABW8Y891</accession>
<dbReference type="InterPro" id="IPR013766">
    <property type="entry name" value="Thioredoxin_domain"/>
</dbReference>
<evidence type="ECO:0000256" key="1">
    <source>
        <dbReference type="ARBA" id="ARBA00022559"/>
    </source>
</evidence>
<keyword evidence="5 6" id="KW-0676">Redox-active center</keyword>
<dbReference type="InterPro" id="IPR050455">
    <property type="entry name" value="Tpx_Peroxidase_subfamily"/>
</dbReference>
<keyword evidence="3 6" id="KW-0560">Oxidoreductase</keyword>
<comment type="miscellaneous">
    <text evidence="6">The active site is a conserved redox-active cysteine residue, the peroxidatic cysteine (C(P)), which makes the nucleophilic attack on the peroxide substrate. The peroxide oxidizes the C(P)-SH to cysteine sulfenic acid (C(P)-SOH), which then reacts with another cysteine residue, the resolving cysteine (C(R)), to form a disulfide bridge. The disulfide is subsequently reduced by an appropriate electron donor to complete the catalytic cycle. In this atypical 2-Cys peroxiredoxin, C(R) is present in the same subunit to form an intramolecular disulfide. The disulfide is subsequently reduced by thioredoxin.</text>
</comment>
<dbReference type="EMBL" id="JBELQB010000001">
    <property type="protein sequence ID" value="MFL9836037.1"/>
    <property type="molecule type" value="Genomic_DNA"/>
</dbReference>
<dbReference type="EC" id="1.11.1.24" evidence="6"/>
<dbReference type="CDD" id="cd03014">
    <property type="entry name" value="PRX_Atyp2cys"/>
    <property type="match status" value="1"/>
</dbReference>
<keyword evidence="9" id="KW-1185">Reference proteome</keyword>
<sequence length="165" mass="17451">MANITLGGNPIKTSGELPQNGTAAPEFTLIKADLSPASLADFKGSKLVLNIFPSIDTGTCATSVRKFNEQAVSLENTKVLCISRDLPFAQKRFCGAEGLDNVITLSDFKDGAFGNNYGLTIADGPLAGLHSRAVVVLDENGNVKYTEQVSEIADEPNYENALAAL</sequence>
<dbReference type="PANTHER" id="PTHR43110">
    <property type="entry name" value="THIOL PEROXIDASE"/>
    <property type="match status" value="1"/>
</dbReference>